<evidence type="ECO:0000313" key="3">
    <source>
        <dbReference type="Proteomes" id="UP001153069"/>
    </source>
</evidence>
<dbReference type="EMBL" id="CAICTM010000206">
    <property type="protein sequence ID" value="CAB9504742.1"/>
    <property type="molecule type" value="Genomic_DNA"/>
</dbReference>
<evidence type="ECO:0000256" key="1">
    <source>
        <dbReference type="SAM" id="MobiDB-lite"/>
    </source>
</evidence>
<organism evidence="2 3">
    <name type="scientific">Seminavis robusta</name>
    <dbReference type="NCBI Taxonomy" id="568900"/>
    <lineage>
        <taxon>Eukaryota</taxon>
        <taxon>Sar</taxon>
        <taxon>Stramenopiles</taxon>
        <taxon>Ochrophyta</taxon>
        <taxon>Bacillariophyta</taxon>
        <taxon>Bacillariophyceae</taxon>
        <taxon>Bacillariophycidae</taxon>
        <taxon>Naviculales</taxon>
        <taxon>Naviculaceae</taxon>
        <taxon>Seminavis</taxon>
    </lineage>
</organism>
<gene>
    <name evidence="2" type="ORF">SEMRO_207_G086760.1</name>
</gene>
<proteinExistence type="predicted"/>
<protein>
    <submittedName>
        <fullName evidence="2">Uncharacterized protein</fullName>
    </submittedName>
</protein>
<reference evidence="2" key="1">
    <citation type="submission" date="2020-06" db="EMBL/GenBank/DDBJ databases">
        <authorList>
            <consortium name="Plant Systems Biology data submission"/>
        </authorList>
    </citation>
    <scope>NUCLEOTIDE SEQUENCE</scope>
    <source>
        <strain evidence="2">D6</strain>
    </source>
</reference>
<feature type="region of interest" description="Disordered" evidence="1">
    <location>
        <begin position="35"/>
        <end position="57"/>
    </location>
</feature>
<sequence length="242" mass="26708">MAMVKTNWDKSKVGEPLPKKKSWLSSFGCLFGASRSKESKAPHGSSSSNDAAFPKEDEVDTSHVSSAYWDDTSVATSRTSFSTMTMAIDDTTINGCMRSELAELAASNEGYYEYPLTGTQWLEPTAKVMGQPAYIARKEKPKKGEIIPVVKDYAFGFGRYGYGHYHLMTQDSWKALSKSYKGKNSQVRRILKQRSKSAYRNDSTPNQIKFANKAQRLHMRSTAAKRAGYGMGSSLGAAACAM</sequence>
<dbReference type="Proteomes" id="UP001153069">
    <property type="component" value="Unassembled WGS sequence"/>
</dbReference>
<accession>A0A9N8DLA2</accession>
<keyword evidence="3" id="KW-1185">Reference proteome</keyword>
<feature type="region of interest" description="Disordered" evidence="1">
    <location>
        <begin position="1"/>
        <end position="22"/>
    </location>
</feature>
<name>A0A9N8DLA2_9STRA</name>
<comment type="caution">
    <text evidence="2">The sequence shown here is derived from an EMBL/GenBank/DDBJ whole genome shotgun (WGS) entry which is preliminary data.</text>
</comment>
<dbReference type="AlphaFoldDB" id="A0A9N8DLA2"/>
<evidence type="ECO:0000313" key="2">
    <source>
        <dbReference type="EMBL" id="CAB9504742.1"/>
    </source>
</evidence>